<feature type="compositionally biased region" description="Basic residues" evidence="1">
    <location>
        <begin position="232"/>
        <end position="248"/>
    </location>
</feature>
<comment type="caution">
    <text evidence="3">The sequence shown here is derived from an EMBL/GenBank/DDBJ whole genome shotgun (WGS) entry which is preliminary data.</text>
</comment>
<dbReference type="PANTHER" id="PTHR42103">
    <property type="entry name" value="ALPHA/BETA-HYDROLASES SUPERFAMILY PROTEIN"/>
    <property type="match status" value="1"/>
</dbReference>
<dbReference type="STRING" id="1330021.A0A367LGI9"/>
<evidence type="ECO:0000256" key="1">
    <source>
        <dbReference type="SAM" id="MobiDB-lite"/>
    </source>
</evidence>
<evidence type="ECO:0000313" key="4">
    <source>
        <dbReference type="Proteomes" id="UP000253664"/>
    </source>
</evidence>
<sequence>MSVSPSNHGRRPIPTLSLTIPSLYDGTPLDCRLYHPVSLSSDAHSLHWRGDVAVVAHPYAPMGGCYDDAIVEAIVFQLLEAGFLVGTFNFRGAAHSAGKTSWTARPERDDYASFVAFLAHYTTRIQDAPQDAILLMGGYSYGAMVTTQLAPLDSLLEPLVAPSPGSNAADIRLRAEQLALQAGMTMSRSATGMKRFGGGDQRRRKSCDGASLVSEHHHSRLPRSVCDIFARTRPRHHQQHERGRRRWMTRVSVDDDEKLRAKSAPAPMTPTSPSRRPRAAYLLVSPLQGLASRLATLSTSSSSSATTTSNLVANPSLAIYAGRDALVPAAKVRSWASRLAAAPGSQFRALEVARAGHFWTEDGALAEVEAAVASFAAGLTSQSDGIS</sequence>
<organism evidence="3 4">
    <name type="scientific">Ophiocordyceps polyrhachis-furcata BCC 54312</name>
    <dbReference type="NCBI Taxonomy" id="1330021"/>
    <lineage>
        <taxon>Eukaryota</taxon>
        <taxon>Fungi</taxon>
        <taxon>Dikarya</taxon>
        <taxon>Ascomycota</taxon>
        <taxon>Pezizomycotina</taxon>
        <taxon>Sordariomycetes</taxon>
        <taxon>Hypocreomycetidae</taxon>
        <taxon>Hypocreales</taxon>
        <taxon>Ophiocordycipitaceae</taxon>
        <taxon>Ophiocordyceps</taxon>
    </lineage>
</organism>
<evidence type="ECO:0000259" key="2">
    <source>
        <dbReference type="Pfam" id="PF02129"/>
    </source>
</evidence>
<dbReference type="Gene3D" id="3.40.50.1820">
    <property type="entry name" value="alpha/beta hydrolase"/>
    <property type="match status" value="2"/>
</dbReference>
<feature type="region of interest" description="Disordered" evidence="1">
    <location>
        <begin position="232"/>
        <end position="276"/>
    </location>
</feature>
<evidence type="ECO:0000313" key="3">
    <source>
        <dbReference type="EMBL" id="RCI13554.1"/>
    </source>
</evidence>
<feature type="region of interest" description="Disordered" evidence="1">
    <location>
        <begin position="190"/>
        <end position="216"/>
    </location>
</feature>
<dbReference type="InterPro" id="IPR000383">
    <property type="entry name" value="Xaa-Pro-like_dom"/>
</dbReference>
<dbReference type="Proteomes" id="UP000253664">
    <property type="component" value="Unassembled WGS sequence"/>
</dbReference>
<protein>
    <recommendedName>
        <fullName evidence="2">Xaa-Pro dipeptidyl-peptidase-like domain-containing protein</fullName>
    </recommendedName>
</protein>
<dbReference type="SUPFAM" id="SSF53474">
    <property type="entry name" value="alpha/beta-Hydrolases"/>
    <property type="match status" value="1"/>
</dbReference>
<dbReference type="Pfam" id="PF02129">
    <property type="entry name" value="Peptidase_S15"/>
    <property type="match status" value="1"/>
</dbReference>
<name>A0A367LGI9_9HYPO</name>
<keyword evidence="4" id="KW-1185">Reference proteome</keyword>
<accession>A0A367LGI9</accession>
<dbReference type="EMBL" id="LKCN02000006">
    <property type="protein sequence ID" value="RCI13554.1"/>
    <property type="molecule type" value="Genomic_DNA"/>
</dbReference>
<dbReference type="GO" id="GO:0016787">
    <property type="term" value="F:hydrolase activity"/>
    <property type="evidence" value="ECO:0007669"/>
    <property type="project" value="InterPro"/>
</dbReference>
<proteinExistence type="predicted"/>
<dbReference type="AlphaFoldDB" id="A0A367LGI9"/>
<feature type="domain" description="Xaa-Pro dipeptidyl-peptidase-like" evidence="2">
    <location>
        <begin position="25"/>
        <end position="231"/>
    </location>
</feature>
<feature type="compositionally biased region" description="Low complexity" evidence="1">
    <location>
        <begin position="262"/>
        <end position="274"/>
    </location>
</feature>
<dbReference type="InterPro" id="IPR029058">
    <property type="entry name" value="AB_hydrolase_fold"/>
</dbReference>
<dbReference type="OrthoDB" id="10260961at2759"/>
<reference evidence="3 4" key="1">
    <citation type="journal article" date="2015" name="BMC Genomics">
        <title>Insights from the genome of Ophiocordyceps polyrhachis-furcata to pathogenicity and host specificity in insect fungi.</title>
        <authorList>
            <person name="Wichadakul D."/>
            <person name="Kobmoo N."/>
            <person name="Ingsriswang S."/>
            <person name="Tangphatsornruang S."/>
            <person name="Chantasingh D."/>
            <person name="Luangsa-ard J.J."/>
            <person name="Eurwilaichitr L."/>
        </authorList>
    </citation>
    <scope>NUCLEOTIDE SEQUENCE [LARGE SCALE GENOMIC DNA]</scope>
    <source>
        <strain evidence="3 4">BCC 54312</strain>
    </source>
</reference>
<dbReference type="PANTHER" id="PTHR42103:SF2">
    <property type="entry name" value="AB HYDROLASE-1 DOMAIN-CONTAINING PROTEIN"/>
    <property type="match status" value="1"/>
</dbReference>
<gene>
    <name evidence="3" type="ORF">L249_5600</name>
</gene>